<proteinExistence type="predicted"/>
<reference evidence="2 3" key="1">
    <citation type="journal article" date="2024" name="Commun. Biol.">
        <title>Comparative genomic analysis of thermophilic fungi reveals convergent evolutionary adaptations and gene losses.</title>
        <authorList>
            <person name="Steindorff A.S."/>
            <person name="Aguilar-Pontes M.V."/>
            <person name="Robinson A.J."/>
            <person name="Andreopoulos B."/>
            <person name="LaButti K."/>
            <person name="Kuo A."/>
            <person name="Mondo S."/>
            <person name="Riley R."/>
            <person name="Otillar R."/>
            <person name="Haridas S."/>
            <person name="Lipzen A."/>
            <person name="Grimwood J."/>
            <person name="Schmutz J."/>
            <person name="Clum A."/>
            <person name="Reid I.D."/>
            <person name="Moisan M.C."/>
            <person name="Butler G."/>
            <person name="Nguyen T.T.M."/>
            <person name="Dewar K."/>
            <person name="Conant G."/>
            <person name="Drula E."/>
            <person name="Henrissat B."/>
            <person name="Hansel C."/>
            <person name="Singer S."/>
            <person name="Hutchinson M.I."/>
            <person name="de Vries R.P."/>
            <person name="Natvig D.O."/>
            <person name="Powell A.J."/>
            <person name="Tsang A."/>
            <person name="Grigoriev I.V."/>
        </authorList>
    </citation>
    <scope>NUCLEOTIDE SEQUENCE [LARGE SCALE GENOMIC DNA]</scope>
    <source>
        <strain evidence="2 3">CBS 494.80</strain>
    </source>
</reference>
<sequence length="826" mass="93678">MDNILQPPPPRDELGLPIRPGNNMPDLSDFDIDNFTKGDFSSIGLPQPAMPSREEVQREARERSTDLLSKWHELRAILARHEGAIRKRWLKKTKTQRAKIILEAWPKMAQAHRPDFTALVKEGPQLKTQGTRFRDAYLWPHMNVEDLVTGKALLLLLNSRGRNAPSLFAQADSESTSVGRVSHAVIPVFLNVHTMLLEGETAETYGKLVSWDEDEDAMMKTFSRLAFQPGEGLVVLEVQQKIIGFLLKCCQTILHDLDPTTLGTNAFPVIEELPDMAGSSEMPSLASVAAESPYRLPSQLDFNRLKGLVYAKRTNAVDHIRALREDPGYFADVMEDWGVHRQETLLDTNGNKHPVLSTPLFWERVIGNVLLDAYGSLIVWDIISNELASLTTLQVKYADQIDPKSLLPPEYIKALLTFKYTLEQSQKGPIALLKTGVPASPPMRSHWAREPHVPGSTMIRVVGKPRGEDHTMWLLDCLWNDDQKMLLGLPTIMDEIEHVLETNPKEKSRISSWVAGVFSDLGMIARIQHELDIYQPWAATFEYEQVTYKAGIEAEFPRRFADFVDVDRHLKAACRMSSYAKLGSPTEGRFNYPSDKRRNKPNTETMQRSERNLDAFWANVDSHYQKSAGRSLNKSFGKYNAEFQELERTQDWIEPQPKPKKTPQTMDQPALVQPLSSVYLESDKSFTPHQQKLKAKTRGSCNDPNPTTIPSVPSLQQTSPDNQPTFHLKSRAYKVFKSLFFNPASPDLPGEVSWADFLFAMASTGFAPQKLYGSVWQFTPTNLDVERSIQIHEPHPVAKIPFRNARRIGRRLNRAYGWNGEMFLLE</sequence>
<feature type="region of interest" description="Disordered" evidence="1">
    <location>
        <begin position="1"/>
        <end position="26"/>
    </location>
</feature>
<feature type="region of interest" description="Disordered" evidence="1">
    <location>
        <begin position="694"/>
        <end position="722"/>
    </location>
</feature>
<protein>
    <submittedName>
        <fullName evidence="2">Uncharacterized protein</fullName>
    </submittedName>
</protein>
<feature type="compositionally biased region" description="Polar residues" evidence="1">
    <location>
        <begin position="699"/>
        <end position="722"/>
    </location>
</feature>
<organism evidence="2 3">
    <name type="scientific">Oculimacula yallundae</name>
    <dbReference type="NCBI Taxonomy" id="86028"/>
    <lineage>
        <taxon>Eukaryota</taxon>
        <taxon>Fungi</taxon>
        <taxon>Dikarya</taxon>
        <taxon>Ascomycota</taxon>
        <taxon>Pezizomycotina</taxon>
        <taxon>Leotiomycetes</taxon>
        <taxon>Helotiales</taxon>
        <taxon>Ploettnerulaceae</taxon>
        <taxon>Oculimacula</taxon>
    </lineage>
</organism>
<accession>A0ABR4BRK8</accession>
<evidence type="ECO:0000313" key="3">
    <source>
        <dbReference type="Proteomes" id="UP001595075"/>
    </source>
</evidence>
<feature type="region of interest" description="Disordered" evidence="1">
    <location>
        <begin position="41"/>
        <end position="61"/>
    </location>
</feature>
<feature type="compositionally biased region" description="Basic and acidic residues" evidence="1">
    <location>
        <begin position="52"/>
        <end position="61"/>
    </location>
</feature>
<dbReference type="EMBL" id="JAZHXI010000023">
    <property type="protein sequence ID" value="KAL2060294.1"/>
    <property type="molecule type" value="Genomic_DNA"/>
</dbReference>
<evidence type="ECO:0000313" key="2">
    <source>
        <dbReference type="EMBL" id="KAL2060294.1"/>
    </source>
</evidence>
<name>A0ABR4BRK8_9HELO</name>
<dbReference type="Proteomes" id="UP001595075">
    <property type="component" value="Unassembled WGS sequence"/>
</dbReference>
<gene>
    <name evidence="2" type="ORF">VTL71DRAFT_9689</name>
</gene>
<dbReference type="PANTHER" id="PTHR40788">
    <property type="entry name" value="CLR5 DOMAIN-CONTAINING PROTEIN-RELATED"/>
    <property type="match status" value="1"/>
</dbReference>
<comment type="caution">
    <text evidence="2">The sequence shown here is derived from an EMBL/GenBank/DDBJ whole genome shotgun (WGS) entry which is preliminary data.</text>
</comment>
<evidence type="ECO:0000256" key="1">
    <source>
        <dbReference type="SAM" id="MobiDB-lite"/>
    </source>
</evidence>
<keyword evidence="3" id="KW-1185">Reference proteome</keyword>
<dbReference type="PANTHER" id="PTHR40788:SF2">
    <property type="entry name" value="CLR5 DOMAIN-CONTAINING PROTEIN"/>
    <property type="match status" value="1"/>
</dbReference>